<dbReference type="Pfam" id="PF04542">
    <property type="entry name" value="Sigma70_r2"/>
    <property type="match status" value="1"/>
</dbReference>
<dbReference type="Gene3D" id="1.10.1740.10">
    <property type="match status" value="1"/>
</dbReference>
<evidence type="ECO:0000313" key="8">
    <source>
        <dbReference type="EMBL" id="ONG47569.1"/>
    </source>
</evidence>
<dbReference type="NCBIfam" id="TIGR02937">
    <property type="entry name" value="sigma70-ECF"/>
    <property type="match status" value="1"/>
</dbReference>
<dbReference type="OrthoDB" id="9794372at2"/>
<dbReference type="GO" id="GO:0003677">
    <property type="term" value="F:DNA binding"/>
    <property type="evidence" value="ECO:0007669"/>
    <property type="project" value="InterPro"/>
</dbReference>
<sequence length="169" mass="18978">MAQDPKLELYLAHRAALLDYATALLGDRARAEDAVQDAYLRFVPERAGGPALARPIAYLYRILRNLAWDQGRLRRADRRPEADPAPWMQPETPRTPEQELLHAESVARVGAVLEALPEKARIALEMQRFGGYTLEEIAARLQVSVPTAHRLVRDALMRIAADLPPEDHS</sequence>
<keyword evidence="3" id="KW-0731">Sigma factor</keyword>
<dbReference type="InterPro" id="IPR007627">
    <property type="entry name" value="RNA_pol_sigma70_r2"/>
</dbReference>
<dbReference type="InterPro" id="IPR014284">
    <property type="entry name" value="RNA_pol_sigma-70_dom"/>
</dbReference>
<evidence type="ECO:0000256" key="3">
    <source>
        <dbReference type="ARBA" id="ARBA00023082"/>
    </source>
</evidence>
<dbReference type="Pfam" id="PF08281">
    <property type="entry name" value="Sigma70_r4_2"/>
    <property type="match status" value="1"/>
</dbReference>
<dbReference type="EMBL" id="MLCO01000270">
    <property type="protein sequence ID" value="ONG47569.1"/>
    <property type="molecule type" value="Genomic_DNA"/>
</dbReference>
<keyword evidence="4" id="KW-0804">Transcription</keyword>
<feature type="region of interest" description="Disordered" evidence="5">
    <location>
        <begin position="75"/>
        <end position="95"/>
    </location>
</feature>
<feature type="domain" description="RNA polymerase sigma-70 region 2" evidence="6">
    <location>
        <begin position="9"/>
        <end position="78"/>
    </location>
</feature>
<evidence type="ECO:0008006" key="10">
    <source>
        <dbReference type="Google" id="ProtNLM"/>
    </source>
</evidence>
<evidence type="ECO:0000259" key="6">
    <source>
        <dbReference type="Pfam" id="PF04542"/>
    </source>
</evidence>
<feature type="domain" description="RNA polymerase sigma factor 70 region 4 type 2" evidence="7">
    <location>
        <begin position="109"/>
        <end position="158"/>
    </location>
</feature>
<dbReference type="InterPro" id="IPR013325">
    <property type="entry name" value="RNA_pol_sigma_r2"/>
</dbReference>
<evidence type="ECO:0000313" key="9">
    <source>
        <dbReference type="Proteomes" id="UP000188879"/>
    </source>
</evidence>
<accession>A0A1V2GX05</accession>
<dbReference type="PANTHER" id="PTHR43133:SF63">
    <property type="entry name" value="RNA POLYMERASE SIGMA FACTOR FECI-RELATED"/>
    <property type="match status" value="1"/>
</dbReference>
<evidence type="ECO:0000256" key="1">
    <source>
        <dbReference type="ARBA" id="ARBA00010641"/>
    </source>
</evidence>
<keyword evidence="2" id="KW-0805">Transcription regulation</keyword>
<evidence type="ECO:0000259" key="7">
    <source>
        <dbReference type="Pfam" id="PF08281"/>
    </source>
</evidence>
<proteinExistence type="inferred from homology"/>
<dbReference type="InterPro" id="IPR036388">
    <property type="entry name" value="WH-like_DNA-bd_sf"/>
</dbReference>
<protein>
    <recommendedName>
        <fullName evidence="10">RNA polymerase subunit sigma-70</fullName>
    </recommendedName>
</protein>
<dbReference type="SUPFAM" id="SSF88946">
    <property type="entry name" value="Sigma2 domain of RNA polymerase sigma factors"/>
    <property type="match status" value="1"/>
</dbReference>
<dbReference type="PANTHER" id="PTHR43133">
    <property type="entry name" value="RNA POLYMERASE ECF-TYPE SIGMA FACTO"/>
    <property type="match status" value="1"/>
</dbReference>
<dbReference type="AlphaFoldDB" id="A0A1V2GX05"/>
<evidence type="ECO:0000256" key="5">
    <source>
        <dbReference type="SAM" id="MobiDB-lite"/>
    </source>
</evidence>
<comment type="caution">
    <text evidence="8">The sequence shown here is derived from an EMBL/GenBank/DDBJ whole genome shotgun (WGS) entry which is preliminary data.</text>
</comment>
<evidence type="ECO:0000256" key="2">
    <source>
        <dbReference type="ARBA" id="ARBA00023015"/>
    </source>
</evidence>
<reference evidence="8 9" key="1">
    <citation type="submission" date="2016-10" db="EMBL/GenBank/DDBJ databases">
        <title>Draft Genome sequence of Roseomonas sp. strain M3.</title>
        <authorList>
            <person name="Subhash Y."/>
            <person name="Lee S."/>
        </authorList>
    </citation>
    <scope>NUCLEOTIDE SEQUENCE [LARGE SCALE GENOMIC DNA]</scope>
    <source>
        <strain evidence="8 9">M3</strain>
    </source>
</reference>
<dbReference type="Proteomes" id="UP000188879">
    <property type="component" value="Unassembled WGS sequence"/>
</dbReference>
<comment type="similarity">
    <text evidence="1">Belongs to the sigma-70 factor family. ECF subfamily.</text>
</comment>
<name>A0A1V2GX05_9PROT</name>
<organism evidence="8 9">
    <name type="scientific">Teichococcus deserti</name>
    <dbReference type="NCBI Taxonomy" id="1817963"/>
    <lineage>
        <taxon>Bacteria</taxon>
        <taxon>Pseudomonadati</taxon>
        <taxon>Pseudomonadota</taxon>
        <taxon>Alphaproteobacteria</taxon>
        <taxon>Acetobacterales</taxon>
        <taxon>Roseomonadaceae</taxon>
        <taxon>Roseomonas</taxon>
    </lineage>
</organism>
<evidence type="ECO:0000256" key="4">
    <source>
        <dbReference type="ARBA" id="ARBA00023163"/>
    </source>
</evidence>
<dbReference type="RefSeq" id="WP_076959629.1">
    <property type="nucleotide sequence ID" value="NZ_MLCO01000270.1"/>
</dbReference>
<dbReference type="SUPFAM" id="SSF88659">
    <property type="entry name" value="Sigma3 and sigma4 domains of RNA polymerase sigma factors"/>
    <property type="match status" value="1"/>
</dbReference>
<keyword evidence="9" id="KW-1185">Reference proteome</keyword>
<dbReference type="InterPro" id="IPR013324">
    <property type="entry name" value="RNA_pol_sigma_r3/r4-like"/>
</dbReference>
<dbReference type="InterPro" id="IPR013249">
    <property type="entry name" value="RNA_pol_sigma70_r4_t2"/>
</dbReference>
<gene>
    <name evidence="8" type="ORF">BKE38_23015</name>
</gene>
<dbReference type="Gene3D" id="1.10.10.10">
    <property type="entry name" value="Winged helix-like DNA-binding domain superfamily/Winged helix DNA-binding domain"/>
    <property type="match status" value="1"/>
</dbReference>
<dbReference type="GO" id="GO:0016987">
    <property type="term" value="F:sigma factor activity"/>
    <property type="evidence" value="ECO:0007669"/>
    <property type="project" value="UniProtKB-KW"/>
</dbReference>
<dbReference type="InterPro" id="IPR039425">
    <property type="entry name" value="RNA_pol_sigma-70-like"/>
</dbReference>
<dbReference type="GO" id="GO:0006352">
    <property type="term" value="P:DNA-templated transcription initiation"/>
    <property type="evidence" value="ECO:0007669"/>
    <property type="project" value="InterPro"/>
</dbReference>